<dbReference type="KEGG" id="tmn:UCRPA7_748"/>
<feature type="compositionally biased region" description="Low complexity" evidence="1">
    <location>
        <begin position="120"/>
        <end position="136"/>
    </location>
</feature>
<dbReference type="GeneID" id="19328243"/>
<feature type="compositionally biased region" description="Acidic residues" evidence="1">
    <location>
        <begin position="322"/>
        <end position="333"/>
    </location>
</feature>
<feature type="compositionally biased region" description="Basic residues" evidence="1">
    <location>
        <begin position="66"/>
        <end position="75"/>
    </location>
</feature>
<protein>
    <submittedName>
        <fullName evidence="2">Uncharacterized protein</fullName>
    </submittedName>
</protein>
<dbReference type="RefSeq" id="XP_007911532.1">
    <property type="nucleotide sequence ID" value="XM_007913341.1"/>
</dbReference>
<gene>
    <name evidence="2" type="ORF">UCRPA7_748</name>
</gene>
<evidence type="ECO:0000256" key="1">
    <source>
        <dbReference type="SAM" id="MobiDB-lite"/>
    </source>
</evidence>
<feature type="compositionally biased region" description="Basic and acidic residues" evidence="1">
    <location>
        <begin position="398"/>
        <end position="413"/>
    </location>
</feature>
<dbReference type="EMBL" id="KB932813">
    <property type="protein sequence ID" value="EOO03743.1"/>
    <property type="molecule type" value="Genomic_DNA"/>
</dbReference>
<sequence>MEVLQVASTPSPPADIHTPPTPKHGYSDNWEPFSPRKSARLSSQRSVNRTPSPKVSARHQLVSHSRSPKSSKKHRSEVTITTPATSPQKKRFPTMDSVRRASGPLTAESTRDAAAALGLTSKTTNRSSTTNHSSRTGMLPTPAKTPARKHPQQNEASISAIARNLFPAEDEVLPSPKKKRAKKYTGISMDSFMAEEPPIEIFTDSHERIPEVDRSSDNPFYGPTVLPAPEPTKRRSKRKNVVVPGEGAQTVDEAMQREDGLVYVFRGKKMFRKFADKGSDEELIDEDSLTESVAADQKPLTRSSIKPRLLFPPHEKAQDEAISFEDEEAETDIEDHVNSQLDVENFETPAEAVDVMPGTPDAPKFAPASPPDSRRTTRSGNKNAEEATPIKPRGSKRSPFDSWRRVKNGADSHGHKRPGSPLSNEAASKRTRA</sequence>
<feature type="compositionally biased region" description="Polar residues" evidence="1">
    <location>
        <begin position="78"/>
        <end position="87"/>
    </location>
</feature>
<dbReference type="Proteomes" id="UP000014074">
    <property type="component" value="Unassembled WGS sequence"/>
</dbReference>
<keyword evidence="3" id="KW-1185">Reference proteome</keyword>
<reference evidence="3" key="1">
    <citation type="journal article" date="2013" name="Genome Announc.">
        <title>Draft genome sequence of the ascomycete Phaeoacremonium aleophilum strain UCR-PA7, a causal agent of the esca disease complex in grapevines.</title>
        <authorList>
            <person name="Blanco-Ulate B."/>
            <person name="Rolshausen P."/>
            <person name="Cantu D."/>
        </authorList>
    </citation>
    <scope>NUCLEOTIDE SEQUENCE [LARGE SCALE GENOMIC DNA]</scope>
    <source>
        <strain evidence="3">UCR-PA7</strain>
    </source>
</reference>
<dbReference type="eggNOG" id="ENOG502S7GF">
    <property type="taxonomic scope" value="Eukaryota"/>
</dbReference>
<accession>R8BWL3</accession>
<evidence type="ECO:0000313" key="2">
    <source>
        <dbReference type="EMBL" id="EOO03743.1"/>
    </source>
</evidence>
<dbReference type="AlphaFoldDB" id="R8BWL3"/>
<feature type="region of interest" description="Disordered" evidence="1">
    <location>
        <begin position="277"/>
        <end position="433"/>
    </location>
</feature>
<feature type="region of interest" description="Disordered" evidence="1">
    <location>
        <begin position="1"/>
        <end position="154"/>
    </location>
</feature>
<evidence type="ECO:0000313" key="3">
    <source>
        <dbReference type="Proteomes" id="UP000014074"/>
    </source>
</evidence>
<dbReference type="HOGENOM" id="CLU_038380_1_0_1"/>
<organism evidence="2 3">
    <name type="scientific">Phaeoacremonium minimum (strain UCR-PA7)</name>
    <name type="common">Esca disease fungus</name>
    <name type="synonym">Togninia minima</name>
    <dbReference type="NCBI Taxonomy" id="1286976"/>
    <lineage>
        <taxon>Eukaryota</taxon>
        <taxon>Fungi</taxon>
        <taxon>Dikarya</taxon>
        <taxon>Ascomycota</taxon>
        <taxon>Pezizomycotina</taxon>
        <taxon>Sordariomycetes</taxon>
        <taxon>Sordariomycetidae</taxon>
        <taxon>Togniniales</taxon>
        <taxon>Togniniaceae</taxon>
        <taxon>Phaeoacremonium</taxon>
    </lineage>
</organism>
<name>R8BWL3_PHAM7</name>
<feature type="region of interest" description="Disordered" evidence="1">
    <location>
        <begin position="211"/>
        <end position="245"/>
    </location>
</feature>
<feature type="compositionally biased region" description="Polar residues" evidence="1">
    <location>
        <begin position="40"/>
        <end position="53"/>
    </location>
</feature>
<proteinExistence type="predicted"/>
<dbReference type="OrthoDB" id="5398515at2759"/>